<dbReference type="Gene3D" id="1.20.1170.10">
    <property type="match status" value="1"/>
</dbReference>
<dbReference type="PANTHER" id="PTHR38443:SF2">
    <property type="entry name" value="NON-HEMOLYTIC ENTEROTOXIN LYTIC COMPONENT L1"/>
    <property type="match status" value="1"/>
</dbReference>
<feature type="coiled-coil region" evidence="1">
    <location>
        <begin position="285"/>
        <end position="312"/>
    </location>
</feature>
<dbReference type="InterPro" id="IPR008414">
    <property type="entry name" value="HBL"/>
</dbReference>
<dbReference type="Pfam" id="PF05791">
    <property type="entry name" value="Bacillus_HBL"/>
    <property type="match status" value="1"/>
</dbReference>
<dbReference type="AlphaFoldDB" id="A0A2B0MLV3"/>
<dbReference type="PANTHER" id="PTHR38443">
    <property type="match status" value="1"/>
</dbReference>
<evidence type="ECO:0000313" key="4">
    <source>
        <dbReference type="Proteomes" id="UP000242656"/>
    </source>
</evidence>
<proteinExistence type="predicted"/>
<dbReference type="EMBL" id="NUWN01000008">
    <property type="protein sequence ID" value="PFK47148.1"/>
    <property type="molecule type" value="Genomic_DNA"/>
</dbReference>
<dbReference type="SUPFAM" id="SSF58100">
    <property type="entry name" value="Bacterial hemolysins"/>
    <property type="match status" value="1"/>
</dbReference>
<feature type="signal peptide" evidence="2">
    <location>
        <begin position="1"/>
        <end position="30"/>
    </location>
</feature>
<evidence type="ECO:0000256" key="2">
    <source>
        <dbReference type="SAM" id="SignalP"/>
    </source>
</evidence>
<protein>
    <submittedName>
        <fullName evidence="3">Enterotoxin</fullName>
    </submittedName>
</protein>
<dbReference type="InterPro" id="IPR052785">
    <property type="entry name" value="Enterotoxin_cmpnt"/>
</dbReference>
<evidence type="ECO:0000256" key="1">
    <source>
        <dbReference type="SAM" id="Coils"/>
    </source>
</evidence>
<dbReference type="CDD" id="cd22653">
    <property type="entry name" value="ClyA_HblB-like"/>
    <property type="match status" value="1"/>
</dbReference>
<reference evidence="3 4" key="1">
    <citation type="submission" date="2017-09" db="EMBL/GenBank/DDBJ databases">
        <title>Large-scale bioinformatics analysis of Bacillus genomes uncovers conserved roles of natural products in bacterial physiology.</title>
        <authorList>
            <consortium name="Agbiome Team Llc"/>
            <person name="Bleich R.M."/>
            <person name="Grubbs K.J."/>
            <person name="Santa Maria K.C."/>
            <person name="Allen S.E."/>
            <person name="Farag S."/>
            <person name="Shank E.A."/>
            <person name="Bowers A."/>
        </authorList>
    </citation>
    <scope>NUCLEOTIDE SEQUENCE [LARGE SCALE GENOMIC DNA]</scope>
    <source>
        <strain evidence="3 4">AFS083043</strain>
    </source>
</reference>
<dbReference type="Proteomes" id="UP000242656">
    <property type="component" value="Unassembled WGS sequence"/>
</dbReference>
<sequence>MTKKPYKVMALSAIMAVVAAGNILPAHTYAAESVTKPISIHASASDTSDKYSEYSLGPDGLRDAMERTGSNALVMDLYALTIIKQANANFNGITTVDDSLKTKVVHHQDVARGNANQWLDTIKPQLISTNQNIINYNTKFQNYYDTLVTAVDNKDKATLTKGLTRLSASITENKEKVDKLVEDLKKFRNKMTADTQNFKGDANQLTAVLASQDAGIPLMQNQITTYNEAIGKYNAIIIGSSVATALGPIAIIGGAVVIATGAGTPLGIGLIAGGAAAIGGGTAGIVLAKKELDNAQAEIQKITGQISQAQLQVAGLTNIKNQTEYLTNTIDIAITALQNISNQWYTMGSKYNSLLQNVESISPNDLVFIKEDLSIAKDSWKNIKDYAEKIYAEDIKVVDTKA</sequence>
<gene>
    <name evidence="3" type="ORF">COI93_02435</name>
</gene>
<dbReference type="RefSeq" id="WP_098489509.1">
    <property type="nucleotide sequence ID" value="NZ_NUWN01000008.1"/>
</dbReference>
<accession>A0A2B0MLV3</accession>
<keyword evidence="1" id="KW-0175">Coiled coil</keyword>
<keyword evidence="2" id="KW-0732">Signal</keyword>
<dbReference type="GO" id="GO:0016020">
    <property type="term" value="C:membrane"/>
    <property type="evidence" value="ECO:0007669"/>
    <property type="project" value="InterPro"/>
</dbReference>
<name>A0A2B0MLV3_BACCE</name>
<organism evidence="3 4">
    <name type="scientific">Bacillus cereus</name>
    <dbReference type="NCBI Taxonomy" id="1396"/>
    <lineage>
        <taxon>Bacteria</taxon>
        <taxon>Bacillati</taxon>
        <taxon>Bacillota</taxon>
        <taxon>Bacilli</taxon>
        <taxon>Bacillales</taxon>
        <taxon>Bacillaceae</taxon>
        <taxon>Bacillus</taxon>
        <taxon>Bacillus cereus group</taxon>
    </lineage>
</organism>
<evidence type="ECO:0000313" key="3">
    <source>
        <dbReference type="EMBL" id="PFK47148.1"/>
    </source>
</evidence>
<comment type="caution">
    <text evidence="3">The sequence shown here is derived from an EMBL/GenBank/DDBJ whole genome shotgun (WGS) entry which is preliminary data.</text>
</comment>
<feature type="chain" id="PRO_5013310040" evidence="2">
    <location>
        <begin position="31"/>
        <end position="402"/>
    </location>
</feature>